<dbReference type="Proteomes" id="UP000030653">
    <property type="component" value="Unassembled WGS sequence"/>
</dbReference>
<name>M5G094_DACPD</name>
<dbReference type="GeneID" id="63692336"/>
<evidence type="ECO:0000313" key="1">
    <source>
        <dbReference type="EMBL" id="EJU01570.1"/>
    </source>
</evidence>
<reference evidence="1 2" key="1">
    <citation type="journal article" date="2012" name="Science">
        <title>The Paleozoic origin of enzymatic lignin decomposition reconstructed from 31 fungal genomes.</title>
        <authorList>
            <person name="Floudas D."/>
            <person name="Binder M."/>
            <person name="Riley R."/>
            <person name="Barry K."/>
            <person name="Blanchette R.A."/>
            <person name="Henrissat B."/>
            <person name="Martinez A.T."/>
            <person name="Otillar R."/>
            <person name="Spatafora J.W."/>
            <person name="Yadav J.S."/>
            <person name="Aerts A."/>
            <person name="Benoit I."/>
            <person name="Boyd A."/>
            <person name="Carlson A."/>
            <person name="Copeland A."/>
            <person name="Coutinho P.M."/>
            <person name="de Vries R.P."/>
            <person name="Ferreira P."/>
            <person name="Findley K."/>
            <person name="Foster B."/>
            <person name="Gaskell J."/>
            <person name="Glotzer D."/>
            <person name="Gorecki P."/>
            <person name="Heitman J."/>
            <person name="Hesse C."/>
            <person name="Hori C."/>
            <person name="Igarashi K."/>
            <person name="Jurgens J.A."/>
            <person name="Kallen N."/>
            <person name="Kersten P."/>
            <person name="Kohler A."/>
            <person name="Kuees U."/>
            <person name="Kumar T.K.A."/>
            <person name="Kuo A."/>
            <person name="LaButti K."/>
            <person name="Larrondo L.F."/>
            <person name="Lindquist E."/>
            <person name="Ling A."/>
            <person name="Lombard V."/>
            <person name="Lucas S."/>
            <person name="Lundell T."/>
            <person name="Martin R."/>
            <person name="McLaughlin D.J."/>
            <person name="Morgenstern I."/>
            <person name="Morin E."/>
            <person name="Murat C."/>
            <person name="Nagy L.G."/>
            <person name="Nolan M."/>
            <person name="Ohm R.A."/>
            <person name="Patyshakuliyeva A."/>
            <person name="Rokas A."/>
            <person name="Ruiz-Duenas F.J."/>
            <person name="Sabat G."/>
            <person name="Salamov A."/>
            <person name="Samejima M."/>
            <person name="Schmutz J."/>
            <person name="Slot J.C."/>
            <person name="St John F."/>
            <person name="Stenlid J."/>
            <person name="Sun H."/>
            <person name="Sun S."/>
            <person name="Syed K."/>
            <person name="Tsang A."/>
            <person name="Wiebenga A."/>
            <person name="Young D."/>
            <person name="Pisabarro A."/>
            <person name="Eastwood D.C."/>
            <person name="Martin F."/>
            <person name="Cullen D."/>
            <person name="Grigoriev I.V."/>
            <person name="Hibbett D.S."/>
        </authorList>
    </citation>
    <scope>NUCLEOTIDE SEQUENCE [LARGE SCALE GENOMIC DNA]</scope>
    <source>
        <strain evidence="1 2">DJM-731 SS1</strain>
    </source>
</reference>
<organism evidence="1 2">
    <name type="scientific">Dacryopinax primogenitus (strain DJM 731)</name>
    <name type="common">Brown rot fungus</name>
    <dbReference type="NCBI Taxonomy" id="1858805"/>
    <lineage>
        <taxon>Eukaryota</taxon>
        <taxon>Fungi</taxon>
        <taxon>Dikarya</taxon>
        <taxon>Basidiomycota</taxon>
        <taxon>Agaricomycotina</taxon>
        <taxon>Dacrymycetes</taxon>
        <taxon>Dacrymycetales</taxon>
        <taxon>Dacrymycetaceae</taxon>
        <taxon>Dacryopinax</taxon>
    </lineage>
</organism>
<keyword evidence="2" id="KW-1185">Reference proteome</keyword>
<protein>
    <submittedName>
        <fullName evidence="1">Uncharacterized protein</fullName>
    </submittedName>
</protein>
<evidence type="ECO:0000313" key="2">
    <source>
        <dbReference type="Proteomes" id="UP000030653"/>
    </source>
</evidence>
<proteinExistence type="predicted"/>
<dbReference type="HOGENOM" id="CLU_2605972_0_0_1"/>
<dbReference type="AlphaFoldDB" id="M5G094"/>
<accession>M5G094</accession>
<dbReference type="EMBL" id="JH795864">
    <property type="protein sequence ID" value="EJU01570.1"/>
    <property type="molecule type" value="Genomic_DNA"/>
</dbReference>
<gene>
    <name evidence="1" type="ORF">DACRYDRAFT_95126</name>
</gene>
<sequence>MASEALGHLLKGTLSPLTIYLHFIIADFLINHHTVQHPPLYSRRRRQYQTNSTLGHPTILNRLLSEVPMLHSLPPLHSL</sequence>
<dbReference type="RefSeq" id="XP_040628467.1">
    <property type="nucleotide sequence ID" value="XM_040777274.1"/>
</dbReference>